<comment type="caution">
    <text evidence="2">The sequence shown here is derived from an EMBL/GenBank/DDBJ whole genome shotgun (WGS) entry which is preliminary data.</text>
</comment>
<dbReference type="GO" id="GO:0008236">
    <property type="term" value="F:serine-type peptidase activity"/>
    <property type="evidence" value="ECO:0007669"/>
    <property type="project" value="InterPro"/>
</dbReference>
<reference evidence="2 3" key="1">
    <citation type="submission" date="2019-01" db="EMBL/GenBank/DDBJ databases">
        <authorList>
            <person name="Chen W.-M."/>
        </authorList>
    </citation>
    <scope>NUCLEOTIDE SEQUENCE [LARGE SCALE GENOMIC DNA]</scope>
    <source>
        <strain evidence="2 3">KYPY4</strain>
    </source>
</reference>
<name>A0A437RB17_9BURK</name>
<gene>
    <name evidence="2" type="ORF">EOE66_19985</name>
</gene>
<keyword evidence="3" id="KW-1185">Reference proteome</keyword>
<protein>
    <submittedName>
        <fullName evidence="2">Pectin acetylesterase</fullName>
    </submittedName>
</protein>
<sequence>MTPDAHPKGPRRPGLDPEAHRVWLLAEGPANTLTGRWPDRAYTQVLRAELHSHFAPGAARGRALLCAGGGYLQLVHDKEGVEVARWLNGLGLDAHVLVHRLPGQADGAGGVWPSDIALQDGLLALRHLATEAALQPALPLLLMGLSSGGHLAGTLACQGAPVQAAKACGLLIGYAPLNANHRRYKAPAGKPDYPPPEKQAFYDAWPIGLTQEPHGLPPLPVFISCALHDPVVPVDHALNLVRGLQQAGGDVEAHIFPQAPHGYALRERAGTHAHWPELAERWLQRVLQP</sequence>
<dbReference type="InterPro" id="IPR001375">
    <property type="entry name" value="Peptidase_S9_cat"/>
</dbReference>
<dbReference type="OrthoDB" id="9771666at2"/>
<organism evidence="2 3">
    <name type="scientific">Rubrivivax rivuli</name>
    <dbReference type="NCBI Taxonomy" id="1862385"/>
    <lineage>
        <taxon>Bacteria</taxon>
        <taxon>Pseudomonadati</taxon>
        <taxon>Pseudomonadota</taxon>
        <taxon>Betaproteobacteria</taxon>
        <taxon>Burkholderiales</taxon>
        <taxon>Sphaerotilaceae</taxon>
        <taxon>Rubrivivax</taxon>
    </lineage>
</organism>
<dbReference type="Pfam" id="PF00326">
    <property type="entry name" value="Peptidase_S9"/>
    <property type="match status" value="1"/>
</dbReference>
<evidence type="ECO:0000259" key="1">
    <source>
        <dbReference type="Pfam" id="PF00326"/>
    </source>
</evidence>
<dbReference type="EMBL" id="SACR01000006">
    <property type="protein sequence ID" value="RVU43933.1"/>
    <property type="molecule type" value="Genomic_DNA"/>
</dbReference>
<dbReference type="SUPFAM" id="SSF53474">
    <property type="entry name" value="alpha/beta-Hydrolases"/>
    <property type="match status" value="1"/>
</dbReference>
<dbReference type="AlphaFoldDB" id="A0A437RB17"/>
<proteinExistence type="predicted"/>
<dbReference type="InterPro" id="IPR029058">
    <property type="entry name" value="AB_hydrolase_fold"/>
</dbReference>
<feature type="domain" description="Peptidase S9 prolyl oligopeptidase catalytic" evidence="1">
    <location>
        <begin position="119"/>
        <end position="287"/>
    </location>
</feature>
<dbReference type="GO" id="GO:0006508">
    <property type="term" value="P:proteolysis"/>
    <property type="evidence" value="ECO:0007669"/>
    <property type="project" value="InterPro"/>
</dbReference>
<dbReference type="Gene3D" id="3.40.50.1820">
    <property type="entry name" value="alpha/beta hydrolase"/>
    <property type="match status" value="1"/>
</dbReference>
<evidence type="ECO:0000313" key="3">
    <source>
        <dbReference type="Proteomes" id="UP000285575"/>
    </source>
</evidence>
<accession>A0A437RB17</accession>
<evidence type="ECO:0000313" key="2">
    <source>
        <dbReference type="EMBL" id="RVU43933.1"/>
    </source>
</evidence>
<dbReference type="RefSeq" id="WP_128230492.1">
    <property type="nucleotide sequence ID" value="NZ_SACR01000006.1"/>
</dbReference>
<dbReference type="Proteomes" id="UP000285575">
    <property type="component" value="Unassembled WGS sequence"/>
</dbReference>